<dbReference type="Proteomes" id="UP001151699">
    <property type="component" value="Chromosome X"/>
</dbReference>
<dbReference type="EMBL" id="WJQU01000003">
    <property type="protein sequence ID" value="KAJ6639501.1"/>
    <property type="molecule type" value="Genomic_DNA"/>
</dbReference>
<evidence type="ECO:0000313" key="2">
    <source>
        <dbReference type="Proteomes" id="UP001151699"/>
    </source>
</evidence>
<keyword evidence="2" id="KW-1185">Reference proteome</keyword>
<dbReference type="PANTHER" id="PTHR16740:SF1">
    <property type="entry name" value="CYTOCHROME B5-RELATED PROTEIN-RELATED"/>
    <property type="match status" value="1"/>
</dbReference>
<dbReference type="AlphaFoldDB" id="A0A9Q0MWV4"/>
<dbReference type="PANTHER" id="PTHR16740">
    <property type="entry name" value="CYTOCHROME B5-RELATED PROTEIN-RELATED"/>
    <property type="match status" value="1"/>
</dbReference>
<organism evidence="1 2">
    <name type="scientific">Pseudolycoriella hygida</name>
    <dbReference type="NCBI Taxonomy" id="35572"/>
    <lineage>
        <taxon>Eukaryota</taxon>
        <taxon>Metazoa</taxon>
        <taxon>Ecdysozoa</taxon>
        <taxon>Arthropoda</taxon>
        <taxon>Hexapoda</taxon>
        <taxon>Insecta</taxon>
        <taxon>Pterygota</taxon>
        <taxon>Neoptera</taxon>
        <taxon>Endopterygota</taxon>
        <taxon>Diptera</taxon>
        <taxon>Nematocera</taxon>
        <taxon>Sciaroidea</taxon>
        <taxon>Sciaridae</taxon>
        <taxon>Pseudolycoriella</taxon>
    </lineage>
</organism>
<name>A0A9Q0MWV4_9DIPT</name>
<dbReference type="InterPro" id="IPR053100">
    <property type="entry name" value="Cytochrome_b5-related"/>
</dbReference>
<proteinExistence type="predicted"/>
<reference evidence="1" key="1">
    <citation type="submission" date="2022-07" db="EMBL/GenBank/DDBJ databases">
        <authorList>
            <person name="Trinca V."/>
            <person name="Uliana J.V.C."/>
            <person name="Torres T.T."/>
            <person name="Ward R.J."/>
            <person name="Monesi N."/>
        </authorList>
    </citation>
    <scope>NUCLEOTIDE SEQUENCE</scope>
    <source>
        <strain evidence="1">HSMRA1968</strain>
        <tissue evidence="1">Whole embryos</tissue>
    </source>
</reference>
<accession>A0A9Q0MWV4</accession>
<dbReference type="OrthoDB" id="260519at2759"/>
<comment type="caution">
    <text evidence="1">The sequence shown here is derived from an EMBL/GenBank/DDBJ whole genome shotgun (WGS) entry which is preliminary data.</text>
</comment>
<sequence length="130" mass="14942">MTASFWFVFVGFAHHHPNTFHDGDEPRPDPDFGLCQLDATMGKTDWFHKPLLSVLVTFGDHPFHHLFPTVCHSKLEFLKPIVYDTLQEFGEDLPKASQLELFLGAQVQMGRTKGNSWVSRKTKRQTKLCK</sequence>
<protein>
    <submittedName>
        <fullName evidence="1">Cytochrome b5-related protein</fullName>
    </submittedName>
</protein>
<evidence type="ECO:0000313" key="1">
    <source>
        <dbReference type="EMBL" id="KAJ6639501.1"/>
    </source>
</evidence>
<gene>
    <name evidence="1" type="primary">Cyt-b5-r_0</name>
    <name evidence="1" type="ORF">Bhyg_12247</name>
</gene>